<dbReference type="EMBL" id="JYDH01002137">
    <property type="protein sequence ID" value="KRY19076.1"/>
    <property type="molecule type" value="Genomic_DNA"/>
</dbReference>
<proteinExistence type="predicted"/>
<gene>
    <name evidence="1" type="ORF">T01_5403</name>
</gene>
<accession>A0A0V1A398</accession>
<organism evidence="1 2">
    <name type="scientific">Trichinella spiralis</name>
    <name type="common">Trichina worm</name>
    <dbReference type="NCBI Taxonomy" id="6334"/>
    <lineage>
        <taxon>Eukaryota</taxon>
        <taxon>Metazoa</taxon>
        <taxon>Ecdysozoa</taxon>
        <taxon>Nematoda</taxon>
        <taxon>Enoplea</taxon>
        <taxon>Dorylaimia</taxon>
        <taxon>Trichinellida</taxon>
        <taxon>Trichinellidae</taxon>
        <taxon>Trichinella</taxon>
    </lineage>
</organism>
<name>A0A0V1A398_TRISP</name>
<evidence type="ECO:0000313" key="1">
    <source>
        <dbReference type="EMBL" id="KRY19076.1"/>
    </source>
</evidence>
<reference evidence="1 2" key="1">
    <citation type="submission" date="2015-01" db="EMBL/GenBank/DDBJ databases">
        <title>Evolution of Trichinella species and genotypes.</title>
        <authorList>
            <person name="Korhonen P.K."/>
            <person name="Edoardo P."/>
            <person name="Giuseppe L.R."/>
            <person name="Gasser R.B."/>
        </authorList>
    </citation>
    <scope>NUCLEOTIDE SEQUENCE [LARGE SCALE GENOMIC DNA]</scope>
    <source>
        <strain evidence="1">ISS3</strain>
    </source>
</reference>
<dbReference type="InParanoid" id="A0A0V1A398"/>
<comment type="caution">
    <text evidence="1">The sequence shown here is derived from an EMBL/GenBank/DDBJ whole genome shotgun (WGS) entry which is preliminary data.</text>
</comment>
<sequence length="37" mass="4403">MRTTFLKLDQDQVQEIRIVSLAQLKSPHLLRLYSTFI</sequence>
<keyword evidence="2" id="KW-1185">Reference proteome</keyword>
<dbReference type="Proteomes" id="UP000054776">
    <property type="component" value="Unassembled WGS sequence"/>
</dbReference>
<dbReference type="AlphaFoldDB" id="A0A0V1A398"/>
<evidence type="ECO:0000313" key="2">
    <source>
        <dbReference type="Proteomes" id="UP000054776"/>
    </source>
</evidence>
<protein>
    <submittedName>
        <fullName evidence="1">Uncharacterized protein</fullName>
    </submittedName>
</protein>